<dbReference type="InterPro" id="IPR031329">
    <property type="entry name" value="NEUT/ALK_ceramidase_N"/>
</dbReference>
<feature type="domain" description="Neutral/alkaline non-lysosomal ceramidase N-terminal" evidence="1">
    <location>
        <begin position="48"/>
        <end position="291"/>
    </location>
</feature>
<keyword evidence="3" id="KW-1185">Reference proteome</keyword>
<name>A0A286REX3_9BACT</name>
<dbReference type="Pfam" id="PF04734">
    <property type="entry name" value="Ceramidase_alk"/>
    <property type="match status" value="1"/>
</dbReference>
<evidence type="ECO:0000313" key="2">
    <source>
        <dbReference type="EMBL" id="ASV74501.1"/>
    </source>
</evidence>
<accession>A0A286REX3</accession>
<evidence type="ECO:0000313" key="3">
    <source>
        <dbReference type="Proteomes" id="UP000215086"/>
    </source>
</evidence>
<dbReference type="AlphaFoldDB" id="A0A286REX3"/>
<protein>
    <submittedName>
        <fullName evidence="2">Alkaline ceramidase domain protein</fullName>
    </submittedName>
</protein>
<proteinExistence type="predicted"/>
<dbReference type="KEGG" id="ttf:THTE_1899"/>
<organism evidence="2 3">
    <name type="scientific">Thermogutta terrifontis</name>
    <dbReference type="NCBI Taxonomy" id="1331910"/>
    <lineage>
        <taxon>Bacteria</taxon>
        <taxon>Pseudomonadati</taxon>
        <taxon>Planctomycetota</taxon>
        <taxon>Planctomycetia</taxon>
        <taxon>Pirellulales</taxon>
        <taxon>Thermoguttaceae</taxon>
        <taxon>Thermogutta</taxon>
    </lineage>
</organism>
<reference evidence="2 3" key="1">
    <citation type="journal article" name="Front. Microbiol.">
        <title>Sugar Metabolism of the First Thermophilic Planctomycete Thermogutta terrifontis: Comparative Genomic and Transcriptomic Approaches.</title>
        <authorList>
            <person name="Elcheninov A.G."/>
            <person name="Menzel P."/>
            <person name="Gudbergsdottir S.R."/>
            <person name="Slesarev A.I."/>
            <person name="Kadnikov V.V."/>
            <person name="Krogh A."/>
            <person name="Bonch-Osmolovskaya E.A."/>
            <person name="Peng X."/>
            <person name="Kublanov I.V."/>
        </authorList>
    </citation>
    <scope>NUCLEOTIDE SEQUENCE [LARGE SCALE GENOMIC DNA]</scope>
    <source>
        <strain evidence="2 3">R1</strain>
    </source>
</reference>
<sequence length="481" mass="53367">MVTFVSGFLCWMAVVKTLAWESEAANVPESKVLKAGAAASNITPWLDEPIVGGWSSPPGKYIHDELFARALVLDDGTTKVAIVVVDNLGLAREVCDLAKRWIREQTDIPEDHILIAATHTHSSISARPASVLKPDPQMSDYATFVARRISDGVRCAVARLEPARIAWATLDVPEHLNNRRWFMKPGVRLVNPFGGEDKVRMNPPAGSPDLVEPAGPVDPQLAFISVQSRDGRPIALLANYSLHYVGGVGSNHISADYFGVFADRIQQLLGADRLDPPFVGMLSNGASGDVNNISFRQPRPPKKPYEQMRYVAYDLAQKVFDAHQSLQWHNWVPLGMRQRELVLKVRKPTPEQLKRAQEILAGAPPLPERPHEEIYAHRVIQQQEAPETISVPLQAVRIGDLGIAAIPFEVFAEIGLEIREKSPFRPTFTISHANGSYGYLPTPRQHELGGYETWLGTCKVEEQASVKITEAILEMFQELRP</sequence>
<dbReference type="Proteomes" id="UP000215086">
    <property type="component" value="Chromosome"/>
</dbReference>
<evidence type="ECO:0000259" key="1">
    <source>
        <dbReference type="Pfam" id="PF04734"/>
    </source>
</evidence>
<dbReference type="EMBL" id="CP018477">
    <property type="protein sequence ID" value="ASV74501.1"/>
    <property type="molecule type" value="Genomic_DNA"/>
</dbReference>
<gene>
    <name evidence="2" type="ORF">THTE_1899</name>
</gene>